<reference evidence="2 3" key="1">
    <citation type="submission" date="2017-04" db="EMBL/GenBank/DDBJ databases">
        <title>Weissella cibaria strain m2 complete genome.</title>
        <authorList>
            <person name="Pan Q."/>
            <person name="Tan M."/>
            <person name="Yao F."/>
            <person name="Su S."/>
        </authorList>
    </citation>
    <scope>NUCLEOTIDE SEQUENCE [LARGE SCALE GENOMIC DNA]</scope>
    <source>
        <strain evidence="2 3">M2</strain>
    </source>
</reference>
<dbReference type="EMBL" id="CP020928">
    <property type="protein sequence ID" value="AWF95370.1"/>
    <property type="molecule type" value="Genomic_DNA"/>
</dbReference>
<evidence type="ECO:0008006" key="4">
    <source>
        <dbReference type="Google" id="ProtNLM"/>
    </source>
</evidence>
<accession>A0A2S1KQU9</accession>
<feature type="transmembrane region" description="Helical" evidence="1">
    <location>
        <begin position="30"/>
        <end position="48"/>
    </location>
</feature>
<keyword evidence="1" id="KW-0812">Transmembrane</keyword>
<dbReference type="Proteomes" id="UP000244870">
    <property type="component" value="Chromosome"/>
</dbReference>
<keyword evidence="1" id="KW-0472">Membrane</keyword>
<organism evidence="2 3">
    <name type="scientific">Weissella cibaria</name>
    <dbReference type="NCBI Taxonomy" id="137591"/>
    <lineage>
        <taxon>Bacteria</taxon>
        <taxon>Bacillati</taxon>
        <taxon>Bacillota</taxon>
        <taxon>Bacilli</taxon>
        <taxon>Lactobacillales</taxon>
        <taxon>Lactobacillaceae</taxon>
        <taxon>Weissella</taxon>
    </lineage>
</organism>
<evidence type="ECO:0000256" key="1">
    <source>
        <dbReference type="SAM" id="Phobius"/>
    </source>
</evidence>
<name>A0A2S1KQU9_9LACO</name>
<sequence length="53" mass="5452">MVKFIPLILVLMGFVTFAVAAFGFSVIAGLLTTGIELVLLGITTGVALNGGQR</sequence>
<protein>
    <recommendedName>
        <fullName evidence="4">DUF1056 family protein</fullName>
    </recommendedName>
</protein>
<evidence type="ECO:0000313" key="3">
    <source>
        <dbReference type="Proteomes" id="UP000244870"/>
    </source>
</evidence>
<keyword evidence="1" id="KW-1133">Transmembrane helix</keyword>
<dbReference type="RefSeq" id="WP_159080912.1">
    <property type="nucleotide sequence ID" value="NZ_CP020928.1"/>
</dbReference>
<proteinExistence type="predicted"/>
<dbReference type="AlphaFoldDB" id="A0A2S1KQU9"/>
<evidence type="ECO:0000313" key="2">
    <source>
        <dbReference type="EMBL" id="AWF95370.1"/>
    </source>
</evidence>
<gene>
    <name evidence="2" type="ORF">B6254_0964</name>
</gene>